<organism evidence="1 2">
    <name type="scientific">Zarea fungicola</name>
    <dbReference type="NCBI Taxonomy" id="93591"/>
    <lineage>
        <taxon>Eukaryota</taxon>
        <taxon>Fungi</taxon>
        <taxon>Dikarya</taxon>
        <taxon>Ascomycota</taxon>
        <taxon>Pezizomycotina</taxon>
        <taxon>Sordariomycetes</taxon>
        <taxon>Hypocreomycetidae</taxon>
        <taxon>Hypocreales</taxon>
        <taxon>Cordycipitaceae</taxon>
        <taxon>Zarea</taxon>
    </lineage>
</organism>
<proteinExistence type="predicted"/>
<comment type="caution">
    <text evidence="1">The sequence shown here is derived from an EMBL/GenBank/DDBJ whole genome shotgun (WGS) entry which is preliminary data.</text>
</comment>
<evidence type="ECO:0000313" key="1">
    <source>
        <dbReference type="EMBL" id="KAJ2956872.1"/>
    </source>
</evidence>
<dbReference type="EMBL" id="JANJQO010003702">
    <property type="protein sequence ID" value="KAJ2956872.1"/>
    <property type="molecule type" value="Genomic_DNA"/>
</dbReference>
<gene>
    <name evidence="1" type="ORF">NQ176_g11288</name>
</gene>
<name>A0ACC1MB27_9HYPO</name>
<accession>A0ACC1MB27</accession>
<reference evidence="1" key="1">
    <citation type="submission" date="2022-08" db="EMBL/GenBank/DDBJ databases">
        <title>Genome Sequence of Lecanicillium fungicola.</title>
        <authorList>
            <person name="Buettner E."/>
        </authorList>
    </citation>
    <scope>NUCLEOTIDE SEQUENCE</scope>
    <source>
        <strain evidence="1">Babe33</strain>
    </source>
</reference>
<evidence type="ECO:0000313" key="2">
    <source>
        <dbReference type="Proteomes" id="UP001143910"/>
    </source>
</evidence>
<keyword evidence="2" id="KW-1185">Reference proteome</keyword>
<protein>
    <submittedName>
        <fullName evidence="1">Uncharacterized protein</fullName>
    </submittedName>
</protein>
<sequence>MKLTYPLALSSILGTALSAAILPRDEPIAPNSCCFRLQDTKTGKLAQQDYNSGFLYVNDPSLPVGWYCLYNDQPILWDTNYNACILTSPKNSFQCLDGTPGGDTWNIVQSQPNNILLQDYSSVWFSICSVSGRQQIYGPNPPSNLNCQSTQLVAVGRKGQCKL</sequence>
<dbReference type="Proteomes" id="UP001143910">
    <property type="component" value="Unassembled WGS sequence"/>
</dbReference>